<protein>
    <submittedName>
        <fullName evidence="1">Uncharacterized protein</fullName>
    </submittedName>
</protein>
<evidence type="ECO:0000313" key="2">
    <source>
        <dbReference type="Proteomes" id="UP000762676"/>
    </source>
</evidence>
<organism evidence="1 2">
    <name type="scientific">Elysia marginata</name>
    <dbReference type="NCBI Taxonomy" id="1093978"/>
    <lineage>
        <taxon>Eukaryota</taxon>
        <taxon>Metazoa</taxon>
        <taxon>Spiralia</taxon>
        <taxon>Lophotrochozoa</taxon>
        <taxon>Mollusca</taxon>
        <taxon>Gastropoda</taxon>
        <taxon>Heterobranchia</taxon>
        <taxon>Euthyneura</taxon>
        <taxon>Panpulmonata</taxon>
        <taxon>Sacoglossa</taxon>
        <taxon>Placobranchoidea</taxon>
        <taxon>Plakobranchidae</taxon>
        <taxon>Elysia</taxon>
    </lineage>
</organism>
<dbReference type="AlphaFoldDB" id="A0AAV4HHQ0"/>
<feature type="non-terminal residue" evidence="1">
    <location>
        <position position="65"/>
    </location>
</feature>
<evidence type="ECO:0000313" key="1">
    <source>
        <dbReference type="EMBL" id="GFR97376.1"/>
    </source>
</evidence>
<proteinExistence type="predicted"/>
<keyword evidence="2" id="KW-1185">Reference proteome</keyword>
<feature type="non-terminal residue" evidence="1">
    <location>
        <position position="1"/>
    </location>
</feature>
<comment type="caution">
    <text evidence="1">The sequence shown here is derived from an EMBL/GenBank/DDBJ whole genome shotgun (WGS) entry which is preliminary data.</text>
</comment>
<dbReference type="EMBL" id="BMAT01002026">
    <property type="protein sequence ID" value="GFR97376.1"/>
    <property type="molecule type" value="Genomic_DNA"/>
</dbReference>
<reference evidence="1 2" key="1">
    <citation type="journal article" date="2021" name="Elife">
        <title>Chloroplast acquisition without the gene transfer in kleptoplastic sea slugs, Plakobranchus ocellatus.</title>
        <authorList>
            <person name="Maeda T."/>
            <person name="Takahashi S."/>
            <person name="Yoshida T."/>
            <person name="Shimamura S."/>
            <person name="Takaki Y."/>
            <person name="Nagai Y."/>
            <person name="Toyoda A."/>
            <person name="Suzuki Y."/>
            <person name="Arimoto A."/>
            <person name="Ishii H."/>
            <person name="Satoh N."/>
            <person name="Nishiyama T."/>
            <person name="Hasebe M."/>
            <person name="Maruyama T."/>
            <person name="Minagawa J."/>
            <person name="Obokata J."/>
            <person name="Shigenobu S."/>
        </authorList>
    </citation>
    <scope>NUCLEOTIDE SEQUENCE [LARGE SCALE GENOMIC DNA]</scope>
</reference>
<name>A0AAV4HHQ0_9GAST</name>
<sequence length="65" mass="7257">FETSKRKQMLPLPHPSYAMSRIRAHLITQVYGARPGTVLSQCGTHSVQEKFVTGQDSPAPGRFCR</sequence>
<accession>A0AAV4HHQ0</accession>
<dbReference type="Proteomes" id="UP000762676">
    <property type="component" value="Unassembled WGS sequence"/>
</dbReference>
<gene>
    <name evidence="1" type="ORF">ElyMa_000991300</name>
</gene>